<proteinExistence type="predicted"/>
<name>A0A1F5ZSW5_9BACT</name>
<evidence type="ECO:0008006" key="3">
    <source>
        <dbReference type="Google" id="ProtNLM"/>
    </source>
</evidence>
<comment type="caution">
    <text evidence="1">The sequence shown here is derived from an EMBL/GenBank/DDBJ whole genome shotgun (WGS) entry which is preliminary data.</text>
</comment>
<reference evidence="1 2" key="1">
    <citation type="journal article" date="2016" name="Nat. Commun.">
        <title>Thousands of microbial genomes shed light on interconnected biogeochemical processes in an aquifer system.</title>
        <authorList>
            <person name="Anantharaman K."/>
            <person name="Brown C.T."/>
            <person name="Hug L.A."/>
            <person name="Sharon I."/>
            <person name="Castelle C.J."/>
            <person name="Probst A.J."/>
            <person name="Thomas B.C."/>
            <person name="Singh A."/>
            <person name="Wilkins M.J."/>
            <person name="Karaoz U."/>
            <person name="Brodie E.L."/>
            <person name="Williams K.H."/>
            <person name="Hubbard S.S."/>
            <person name="Banfield J.F."/>
        </authorList>
    </citation>
    <scope>NUCLEOTIDE SEQUENCE [LARGE SCALE GENOMIC DNA]</scope>
</reference>
<protein>
    <recommendedName>
        <fullName evidence="3">Nucleotidyl transferase AbiEii/AbiGii toxin family protein</fullName>
    </recommendedName>
</protein>
<dbReference type="Proteomes" id="UP000176923">
    <property type="component" value="Unassembled WGS sequence"/>
</dbReference>
<accession>A0A1F5ZSW5</accession>
<dbReference type="STRING" id="1798382.A3D77_05850"/>
<gene>
    <name evidence="1" type="ORF">A3D77_05850</name>
</gene>
<dbReference type="Gene3D" id="3.10.450.620">
    <property type="entry name" value="JHP933, nucleotidyltransferase-like core domain"/>
    <property type="match status" value="1"/>
</dbReference>
<organism evidence="1 2">
    <name type="scientific">Candidatus Gottesmanbacteria bacterium RIFCSPHIGHO2_02_FULL_39_11</name>
    <dbReference type="NCBI Taxonomy" id="1798382"/>
    <lineage>
        <taxon>Bacteria</taxon>
        <taxon>Candidatus Gottesmaniibacteriota</taxon>
    </lineage>
</organism>
<dbReference type="AlphaFoldDB" id="A0A1F5ZSW5"/>
<dbReference type="Pfam" id="PF08843">
    <property type="entry name" value="AbiEii"/>
    <property type="match status" value="1"/>
</dbReference>
<dbReference type="InterPro" id="IPR014942">
    <property type="entry name" value="AbiEii"/>
</dbReference>
<dbReference type="EMBL" id="MFJL01000023">
    <property type="protein sequence ID" value="OGG15538.1"/>
    <property type="molecule type" value="Genomic_DNA"/>
</dbReference>
<evidence type="ECO:0000313" key="2">
    <source>
        <dbReference type="Proteomes" id="UP000176923"/>
    </source>
</evidence>
<sequence length="224" mass="26271">MDTQLAIEKSRQLKISVIPIVREEYEMLLLARIFDSRFGKQLVFRGGTALRLAYNSPRFSDDLDFSERKSISVAEFQKWGKEVDKDNEYMELVEALKKKFTLFALFRIKDPALPASISIKVEISVREDRWVQDKDYTLMRLQSAVTPLTVLAQVASIERIEKEKLNIKPARIRDIFDLWYIGQRLNRPHKMDFSSFPAREVRRELHRLLAGGARRLIESWLPKN</sequence>
<evidence type="ECO:0000313" key="1">
    <source>
        <dbReference type="EMBL" id="OGG15538.1"/>
    </source>
</evidence>